<reference evidence="7 8" key="1">
    <citation type="journal article" date="2019" name="Int. J. Syst. Evol. Microbiol.">
        <title>The Global Catalogue of Microorganisms (GCM) 10K type strain sequencing project: providing services to taxonomists for standard genome sequencing and annotation.</title>
        <authorList>
            <consortium name="The Broad Institute Genomics Platform"/>
            <consortium name="The Broad Institute Genome Sequencing Center for Infectious Disease"/>
            <person name="Wu L."/>
            <person name="Ma J."/>
        </authorList>
    </citation>
    <scope>NUCLEOTIDE SEQUENCE [LARGE SCALE GENOMIC DNA]</scope>
    <source>
        <strain evidence="7 8">CGMCC 1.12125</strain>
    </source>
</reference>
<dbReference type="InterPro" id="IPR039538">
    <property type="entry name" value="BetI_C"/>
</dbReference>
<proteinExistence type="predicted"/>
<dbReference type="Gene3D" id="1.10.357.10">
    <property type="entry name" value="Tetracycline Repressor, domain 2"/>
    <property type="match status" value="1"/>
</dbReference>
<evidence type="ECO:0000256" key="3">
    <source>
        <dbReference type="ARBA" id="ARBA00023125"/>
    </source>
</evidence>
<dbReference type="InterPro" id="IPR036271">
    <property type="entry name" value="Tet_transcr_reg_TetR-rel_C_sf"/>
</dbReference>
<dbReference type="InterPro" id="IPR050109">
    <property type="entry name" value="HTH-type_TetR-like_transc_reg"/>
</dbReference>
<dbReference type="PANTHER" id="PTHR30055">
    <property type="entry name" value="HTH-TYPE TRANSCRIPTIONAL REGULATOR RUTR"/>
    <property type="match status" value="1"/>
</dbReference>
<evidence type="ECO:0000313" key="8">
    <source>
        <dbReference type="Proteomes" id="UP001597119"/>
    </source>
</evidence>
<dbReference type="InterPro" id="IPR001647">
    <property type="entry name" value="HTH_TetR"/>
</dbReference>
<dbReference type="InterPro" id="IPR009057">
    <property type="entry name" value="Homeodomain-like_sf"/>
</dbReference>
<evidence type="ECO:0000256" key="2">
    <source>
        <dbReference type="ARBA" id="ARBA00023015"/>
    </source>
</evidence>
<dbReference type="SUPFAM" id="SSF48498">
    <property type="entry name" value="Tetracyclin repressor-like, C-terminal domain"/>
    <property type="match status" value="1"/>
</dbReference>
<feature type="DNA-binding region" description="H-T-H motif" evidence="5">
    <location>
        <begin position="36"/>
        <end position="55"/>
    </location>
</feature>
<evidence type="ECO:0000256" key="5">
    <source>
        <dbReference type="PROSITE-ProRule" id="PRU00335"/>
    </source>
</evidence>
<dbReference type="EMBL" id="JBHUDJ010000006">
    <property type="protein sequence ID" value="MFD1587748.1"/>
    <property type="molecule type" value="Genomic_DNA"/>
</dbReference>
<dbReference type="Pfam" id="PF13977">
    <property type="entry name" value="TetR_C_6"/>
    <property type="match status" value="1"/>
</dbReference>
<evidence type="ECO:0000259" key="6">
    <source>
        <dbReference type="PROSITE" id="PS50977"/>
    </source>
</evidence>
<keyword evidence="8" id="KW-1185">Reference proteome</keyword>
<comment type="caution">
    <text evidence="7">The sequence shown here is derived from an EMBL/GenBank/DDBJ whole genome shotgun (WGS) entry which is preliminary data.</text>
</comment>
<evidence type="ECO:0000256" key="4">
    <source>
        <dbReference type="ARBA" id="ARBA00023163"/>
    </source>
</evidence>
<protein>
    <submittedName>
        <fullName evidence="7">TetR/AcrR family transcriptional regulator</fullName>
    </submittedName>
</protein>
<organism evidence="7 8">
    <name type="scientific">Halorientalis brevis</name>
    <dbReference type="NCBI Taxonomy" id="1126241"/>
    <lineage>
        <taxon>Archaea</taxon>
        <taxon>Methanobacteriati</taxon>
        <taxon>Methanobacteriota</taxon>
        <taxon>Stenosarchaea group</taxon>
        <taxon>Halobacteria</taxon>
        <taxon>Halobacteriales</taxon>
        <taxon>Haloarculaceae</taxon>
        <taxon>Halorientalis</taxon>
    </lineage>
</organism>
<keyword evidence="2" id="KW-0805">Transcription regulation</keyword>
<sequence length="206" mass="23437">MAPPMELFDDEPTSTREAIMQATYAALAKHGYADLTIQRISDEFNKSKSLLYHHYDSKDALLVDFLGFMLEQMEADVPIQESGNAYDQLMSAFRHAFGELFEEPDFLRAVLELRAQAATDETYRRQFTANEEFIQSKLAEIVRNGIDEGTFRDVDPDRTAEMLLTVIDGAILRQATIDDVDVDVVRQELDAYVRSRLVTDDVEIDA</sequence>
<dbReference type="PROSITE" id="PS50977">
    <property type="entry name" value="HTH_TETR_2"/>
    <property type="match status" value="1"/>
</dbReference>
<dbReference type="SUPFAM" id="SSF46689">
    <property type="entry name" value="Homeodomain-like"/>
    <property type="match status" value="1"/>
</dbReference>
<dbReference type="AlphaFoldDB" id="A0ABD6CD69"/>
<dbReference type="Pfam" id="PF00440">
    <property type="entry name" value="TetR_N"/>
    <property type="match status" value="1"/>
</dbReference>
<feature type="domain" description="HTH tetR-type" evidence="6">
    <location>
        <begin position="13"/>
        <end position="73"/>
    </location>
</feature>
<gene>
    <name evidence="7" type="ORF">ACFR9U_12200</name>
</gene>
<evidence type="ECO:0000313" key="7">
    <source>
        <dbReference type="EMBL" id="MFD1587748.1"/>
    </source>
</evidence>
<dbReference type="RefSeq" id="WP_247380719.1">
    <property type="nucleotide sequence ID" value="NZ_JALLGV010000008.1"/>
</dbReference>
<accession>A0ABD6CD69</accession>
<dbReference type="Proteomes" id="UP001597119">
    <property type="component" value="Unassembled WGS sequence"/>
</dbReference>
<keyword evidence="1" id="KW-0678">Repressor</keyword>
<dbReference type="PANTHER" id="PTHR30055:SF234">
    <property type="entry name" value="HTH-TYPE TRANSCRIPTIONAL REGULATOR BETI"/>
    <property type="match status" value="1"/>
</dbReference>
<name>A0ABD6CD69_9EURY</name>
<evidence type="ECO:0000256" key="1">
    <source>
        <dbReference type="ARBA" id="ARBA00022491"/>
    </source>
</evidence>
<keyword evidence="3 5" id="KW-0238">DNA-binding</keyword>
<dbReference type="GO" id="GO:0003677">
    <property type="term" value="F:DNA binding"/>
    <property type="evidence" value="ECO:0007669"/>
    <property type="project" value="UniProtKB-UniRule"/>
</dbReference>
<keyword evidence="4" id="KW-0804">Transcription</keyword>